<dbReference type="Proteomes" id="UP001296967">
    <property type="component" value="Unassembled WGS sequence"/>
</dbReference>
<proteinExistence type="predicted"/>
<evidence type="ECO:0000256" key="1">
    <source>
        <dbReference type="SAM" id="Coils"/>
    </source>
</evidence>
<accession>A0AAJ0UGD1</accession>
<reference evidence="2" key="1">
    <citation type="submission" date="2017-05" db="EMBL/GenBank/DDBJ databases">
        <authorList>
            <person name="Imhoff J.F."/>
            <person name="Rahn T."/>
            <person name="Kuenzel S."/>
            <person name="Neulinger S.C."/>
        </authorList>
    </citation>
    <scope>NUCLEOTIDE SEQUENCE</scope>
    <source>
        <strain evidence="2">DSM 4395</strain>
    </source>
</reference>
<dbReference type="GO" id="GO:1990281">
    <property type="term" value="C:efflux pump complex"/>
    <property type="evidence" value="ECO:0007669"/>
    <property type="project" value="TreeGrafter"/>
</dbReference>
<dbReference type="PANTHER" id="PTHR30469">
    <property type="entry name" value="MULTIDRUG RESISTANCE PROTEIN MDTA"/>
    <property type="match status" value="1"/>
</dbReference>
<dbReference type="AlphaFoldDB" id="A0AAJ0UGD1"/>
<keyword evidence="1" id="KW-0175">Coiled coil</keyword>
<sequence length="423" mass="46658">MRRLFKVLLPVLILAMGVGAFQILKSTKSEQASPTVQERIWRVEVEPVERITASPQLELYGRVETPDLLRAAASAAAWVAEVRVQDGDVVAEGEVLLRLDERDFRPRIAQVEAEIADLEAQIASEKNRAETDRRALEQERRLLQLARDAVARQQRLKTQQVGAEQALDDAKRSEAQQQLVVSNREMAIADHPSRLRGLEARLASTEARRAELQLELERATIRAPYEGIVTGVEVTEGDQVSKGEVLVRLYATERLEVRARIPAPYQDELIAAATQGIALRARAMIGGESLTLRFDRLAGEADPSGVDALFEVEGEPGLVRFGQLLSVTLERPLREALIEVPFRAVYGSNRLYVVEDGRMHGIDVEPLGTRLGARGEERLLVRSDELEPGDALVTTHMPNAVEGLRVEIIGAEAADDAAGETGR</sequence>
<reference evidence="2" key="2">
    <citation type="journal article" date="2020" name="Microorganisms">
        <title>Osmotic Adaptation and Compatible Solute Biosynthesis of Phototrophic Bacteria as Revealed from Genome Analyses.</title>
        <authorList>
            <person name="Imhoff J.F."/>
            <person name="Rahn T."/>
            <person name="Kunzel S."/>
            <person name="Keller A."/>
            <person name="Neulinger S.C."/>
        </authorList>
    </citation>
    <scope>NUCLEOTIDE SEQUENCE</scope>
    <source>
        <strain evidence="2">DSM 4395</strain>
    </source>
</reference>
<feature type="coiled-coil region" evidence="1">
    <location>
        <begin position="195"/>
        <end position="222"/>
    </location>
</feature>
<dbReference type="RefSeq" id="WP_201245793.1">
    <property type="nucleotide sequence ID" value="NZ_NHSF01000059.1"/>
</dbReference>
<gene>
    <name evidence="2" type="ORF">CCR82_10640</name>
</gene>
<dbReference type="PANTHER" id="PTHR30469:SF15">
    <property type="entry name" value="HLYD FAMILY OF SECRETION PROTEINS"/>
    <property type="match status" value="1"/>
</dbReference>
<comment type="caution">
    <text evidence="2">The sequence shown here is derived from an EMBL/GenBank/DDBJ whole genome shotgun (WGS) entry which is preliminary data.</text>
</comment>
<dbReference type="Gene3D" id="2.40.50.100">
    <property type="match status" value="2"/>
</dbReference>
<evidence type="ECO:0000313" key="2">
    <source>
        <dbReference type="EMBL" id="MBK5930969.1"/>
    </source>
</evidence>
<keyword evidence="3" id="KW-1185">Reference proteome</keyword>
<dbReference type="GO" id="GO:0015562">
    <property type="term" value="F:efflux transmembrane transporter activity"/>
    <property type="evidence" value="ECO:0007669"/>
    <property type="project" value="TreeGrafter"/>
</dbReference>
<protein>
    <submittedName>
        <fullName evidence="2">RND transporter</fullName>
    </submittedName>
</protein>
<feature type="coiled-coil region" evidence="1">
    <location>
        <begin position="108"/>
        <end position="156"/>
    </location>
</feature>
<name>A0AAJ0UGD1_HALSE</name>
<evidence type="ECO:0000313" key="3">
    <source>
        <dbReference type="Proteomes" id="UP001296967"/>
    </source>
</evidence>
<dbReference type="EMBL" id="NHSF01000059">
    <property type="protein sequence ID" value="MBK5930969.1"/>
    <property type="molecule type" value="Genomic_DNA"/>
</dbReference>
<organism evidence="2 3">
    <name type="scientific">Halochromatium salexigens</name>
    <name type="common">Chromatium salexigens</name>
    <dbReference type="NCBI Taxonomy" id="49447"/>
    <lineage>
        <taxon>Bacteria</taxon>
        <taxon>Pseudomonadati</taxon>
        <taxon>Pseudomonadota</taxon>
        <taxon>Gammaproteobacteria</taxon>
        <taxon>Chromatiales</taxon>
        <taxon>Chromatiaceae</taxon>
        <taxon>Halochromatium</taxon>
    </lineage>
</organism>
<dbReference type="SUPFAM" id="SSF111369">
    <property type="entry name" value="HlyD-like secretion proteins"/>
    <property type="match status" value="1"/>
</dbReference>